<dbReference type="EC" id="6.1.1.19" evidence="1"/>
<reference evidence="4" key="1">
    <citation type="journal article" date="2014" name="Front. Microbiol.">
        <title>High frequency of phylogenetically diverse reductive dehalogenase-homologous genes in deep subseafloor sedimentary metagenomes.</title>
        <authorList>
            <person name="Kawai M."/>
            <person name="Futagami T."/>
            <person name="Toyoda A."/>
            <person name="Takaki Y."/>
            <person name="Nishi S."/>
            <person name="Hori S."/>
            <person name="Arai W."/>
            <person name="Tsubouchi T."/>
            <person name="Morono Y."/>
            <person name="Uchiyama I."/>
            <person name="Ito T."/>
            <person name="Fujiyama A."/>
            <person name="Inagaki F."/>
            <person name="Takami H."/>
        </authorList>
    </citation>
    <scope>NUCLEOTIDE SEQUENCE</scope>
    <source>
        <strain evidence="4">Expedition CK06-06</strain>
    </source>
</reference>
<dbReference type="GO" id="GO:0004814">
    <property type="term" value="F:arginine-tRNA ligase activity"/>
    <property type="evidence" value="ECO:0007669"/>
    <property type="project" value="UniProtKB-EC"/>
</dbReference>
<dbReference type="GO" id="GO:0006420">
    <property type="term" value="P:arginyl-tRNA aminoacylation"/>
    <property type="evidence" value="ECO:0007669"/>
    <property type="project" value="InterPro"/>
</dbReference>
<dbReference type="InterPro" id="IPR001278">
    <property type="entry name" value="Arg-tRNA-ligase"/>
</dbReference>
<dbReference type="AlphaFoldDB" id="X1P554"/>
<dbReference type="PANTHER" id="PTHR11956:SF5">
    <property type="entry name" value="ARGININE--TRNA LIGASE, CYTOPLASMIC"/>
    <property type="match status" value="1"/>
</dbReference>
<dbReference type="Gene3D" id="1.10.730.10">
    <property type="entry name" value="Isoleucyl-tRNA Synthetase, Domain 1"/>
    <property type="match status" value="1"/>
</dbReference>
<dbReference type="SMART" id="SM00836">
    <property type="entry name" value="DALR_1"/>
    <property type="match status" value="1"/>
</dbReference>
<organism evidence="4">
    <name type="scientific">marine sediment metagenome</name>
    <dbReference type="NCBI Taxonomy" id="412755"/>
    <lineage>
        <taxon>unclassified sequences</taxon>
        <taxon>metagenomes</taxon>
        <taxon>ecological metagenomes</taxon>
    </lineage>
</organism>
<evidence type="ECO:0000313" key="4">
    <source>
        <dbReference type="EMBL" id="GAI26044.1"/>
    </source>
</evidence>
<proteinExistence type="predicted"/>
<dbReference type="Pfam" id="PF05746">
    <property type="entry name" value="DALR_1"/>
    <property type="match status" value="1"/>
</dbReference>
<name>X1P554_9ZZZZ</name>
<protein>
    <recommendedName>
        <fullName evidence="1">arginine--tRNA ligase</fullName>
        <ecNumber evidence="1">6.1.1.19</ecNumber>
    </recommendedName>
</protein>
<dbReference type="EMBL" id="BARV01021646">
    <property type="protein sequence ID" value="GAI26044.1"/>
    <property type="molecule type" value="Genomic_DNA"/>
</dbReference>
<evidence type="ECO:0000259" key="3">
    <source>
        <dbReference type="SMART" id="SM00836"/>
    </source>
</evidence>
<gene>
    <name evidence="4" type="ORF">S06H3_35827</name>
</gene>
<feature type="non-terminal residue" evidence="4">
    <location>
        <position position="1"/>
    </location>
</feature>
<sequence>LKTQNFELLNHSSELNLIKQLIKFPEIIEDTAKDYQIQRLPQYAYKLAGSFHQFYRDCRVLTEDKELSNARLNLISATTRAPRNNISSFI</sequence>
<evidence type="ECO:0000256" key="1">
    <source>
        <dbReference type="ARBA" id="ARBA00012837"/>
    </source>
</evidence>
<evidence type="ECO:0000256" key="2">
    <source>
        <dbReference type="ARBA" id="ARBA00049339"/>
    </source>
</evidence>
<accession>X1P554</accession>
<dbReference type="InterPro" id="IPR009080">
    <property type="entry name" value="tRNAsynth_Ia_anticodon-bd"/>
</dbReference>
<feature type="domain" description="DALR anticodon binding" evidence="3">
    <location>
        <begin position="1"/>
        <end position="86"/>
    </location>
</feature>
<dbReference type="InterPro" id="IPR008909">
    <property type="entry name" value="DALR_anticod-bd"/>
</dbReference>
<dbReference type="PANTHER" id="PTHR11956">
    <property type="entry name" value="ARGINYL-TRNA SYNTHETASE"/>
    <property type="match status" value="1"/>
</dbReference>
<dbReference type="SUPFAM" id="SSF47323">
    <property type="entry name" value="Anticodon-binding domain of a subclass of class I aminoacyl-tRNA synthetases"/>
    <property type="match status" value="1"/>
</dbReference>
<dbReference type="GO" id="GO:0005524">
    <property type="term" value="F:ATP binding"/>
    <property type="evidence" value="ECO:0007669"/>
    <property type="project" value="InterPro"/>
</dbReference>
<comment type="catalytic activity">
    <reaction evidence="2">
        <text>tRNA(Arg) + L-arginine + ATP = L-arginyl-tRNA(Arg) + AMP + diphosphate</text>
        <dbReference type="Rhea" id="RHEA:20301"/>
        <dbReference type="Rhea" id="RHEA-COMP:9658"/>
        <dbReference type="Rhea" id="RHEA-COMP:9673"/>
        <dbReference type="ChEBI" id="CHEBI:30616"/>
        <dbReference type="ChEBI" id="CHEBI:32682"/>
        <dbReference type="ChEBI" id="CHEBI:33019"/>
        <dbReference type="ChEBI" id="CHEBI:78442"/>
        <dbReference type="ChEBI" id="CHEBI:78513"/>
        <dbReference type="ChEBI" id="CHEBI:456215"/>
        <dbReference type="EC" id="6.1.1.19"/>
    </reaction>
</comment>
<comment type="caution">
    <text evidence="4">The sequence shown here is derived from an EMBL/GenBank/DDBJ whole genome shotgun (WGS) entry which is preliminary data.</text>
</comment>